<protein>
    <submittedName>
        <fullName evidence="4">AraC family transcriptional regulator</fullName>
    </submittedName>
</protein>
<dbReference type="GO" id="GO:0043565">
    <property type="term" value="F:sequence-specific DNA binding"/>
    <property type="evidence" value="ECO:0007669"/>
    <property type="project" value="InterPro"/>
</dbReference>
<dbReference type="GO" id="GO:0003700">
    <property type="term" value="F:DNA-binding transcription factor activity"/>
    <property type="evidence" value="ECO:0007669"/>
    <property type="project" value="InterPro"/>
</dbReference>
<sequence>MIRTFEPIHALQKIVDYIWVVDFDLLSADNREDVIMPLGHINIIFNYASDYWLAGDDQEMVIPNKVVIGQMKRAKHVRYGQQLYQIGISLTPLGYIQLFHVPSLEITERFVQASDVDPDLDELYRVMMGSKDVEQHISEMNHYLLHKLMMNQKDTDRIEQMLAYVEQEDENLNITSMAKYFGVSISTLERFFKKQIGLTPKVYGDIVKFRKHVENECLRKDIQYHYYDQSHLIKTCKRFAGKTVKELEKLPLELTLCYLWHGKK</sequence>
<dbReference type="InterPro" id="IPR009057">
    <property type="entry name" value="Homeodomain-like_sf"/>
</dbReference>
<dbReference type="InterPro" id="IPR046532">
    <property type="entry name" value="DUF6597"/>
</dbReference>
<accession>A0A0K9Z1C6</accession>
<dbReference type="STRING" id="54915.ADS79_00085"/>
<keyword evidence="2" id="KW-0804">Transcription</keyword>
<dbReference type="Proteomes" id="UP000036834">
    <property type="component" value="Unassembled WGS sequence"/>
</dbReference>
<evidence type="ECO:0000313" key="5">
    <source>
        <dbReference type="EMBL" id="KNB74764.1"/>
    </source>
</evidence>
<dbReference type="Pfam" id="PF20240">
    <property type="entry name" value="DUF6597"/>
    <property type="match status" value="1"/>
</dbReference>
<evidence type="ECO:0000256" key="2">
    <source>
        <dbReference type="ARBA" id="ARBA00023163"/>
    </source>
</evidence>
<dbReference type="AlphaFoldDB" id="A0A0K9Z1C6"/>
<dbReference type="EMBL" id="BJON01000024">
    <property type="protein sequence ID" value="GED71905.1"/>
    <property type="molecule type" value="Genomic_DNA"/>
</dbReference>
<reference evidence="6" key="1">
    <citation type="submission" date="2015-07" db="EMBL/GenBank/DDBJ databases">
        <title>Genome sequencing project for genomic taxonomy and phylogenomics of Bacillus-like bacteria.</title>
        <authorList>
            <person name="Liu B."/>
            <person name="Wang J."/>
            <person name="Zhu Y."/>
            <person name="Liu G."/>
            <person name="Chen Q."/>
            <person name="Chen Z."/>
            <person name="Lan J."/>
            <person name="Che J."/>
            <person name="Ge C."/>
            <person name="Shi H."/>
            <person name="Pan Z."/>
            <person name="Liu X."/>
        </authorList>
    </citation>
    <scope>NUCLEOTIDE SEQUENCE [LARGE SCALE GENOMIC DNA]</scope>
    <source>
        <strain evidence="6">DSM 9887</strain>
    </source>
</reference>
<dbReference type="RefSeq" id="WP_049736387.1">
    <property type="nucleotide sequence ID" value="NZ_BJON01000024.1"/>
</dbReference>
<name>A0A0K9Z1C6_9BACL</name>
<evidence type="ECO:0000313" key="6">
    <source>
        <dbReference type="Proteomes" id="UP000036834"/>
    </source>
</evidence>
<evidence type="ECO:0000313" key="4">
    <source>
        <dbReference type="EMBL" id="GED71905.1"/>
    </source>
</evidence>
<evidence type="ECO:0000313" key="7">
    <source>
        <dbReference type="Proteomes" id="UP000319578"/>
    </source>
</evidence>
<evidence type="ECO:0000259" key="3">
    <source>
        <dbReference type="PROSITE" id="PS01124"/>
    </source>
</evidence>
<evidence type="ECO:0000256" key="1">
    <source>
        <dbReference type="ARBA" id="ARBA00023015"/>
    </source>
</evidence>
<reference evidence="5" key="2">
    <citation type="submission" date="2015-07" db="EMBL/GenBank/DDBJ databases">
        <title>MeaNS - Measles Nucleotide Surveillance Program.</title>
        <authorList>
            <person name="Tran T."/>
            <person name="Druce J."/>
        </authorList>
    </citation>
    <scope>NUCLEOTIDE SEQUENCE</scope>
    <source>
        <strain evidence="5">DSM 9887</strain>
    </source>
</reference>
<keyword evidence="1" id="KW-0805">Transcription regulation</keyword>
<dbReference type="Gene3D" id="1.10.10.60">
    <property type="entry name" value="Homeodomain-like"/>
    <property type="match status" value="1"/>
</dbReference>
<reference evidence="4 7" key="3">
    <citation type="submission" date="2019-06" db="EMBL/GenBank/DDBJ databases">
        <title>Whole genome shotgun sequence of Brevibacillus reuszeri NBRC 15719.</title>
        <authorList>
            <person name="Hosoyama A."/>
            <person name="Uohara A."/>
            <person name="Ohji S."/>
            <person name="Ichikawa N."/>
        </authorList>
    </citation>
    <scope>NUCLEOTIDE SEQUENCE [LARGE SCALE GENOMIC DNA]</scope>
    <source>
        <strain evidence="4 7">NBRC 15719</strain>
    </source>
</reference>
<keyword evidence="7" id="KW-1185">Reference proteome</keyword>
<dbReference type="PROSITE" id="PS01124">
    <property type="entry name" value="HTH_ARAC_FAMILY_2"/>
    <property type="match status" value="1"/>
</dbReference>
<dbReference type="EMBL" id="LGIQ01000001">
    <property type="protein sequence ID" value="KNB74764.1"/>
    <property type="molecule type" value="Genomic_DNA"/>
</dbReference>
<feature type="domain" description="HTH araC/xylS-type" evidence="3">
    <location>
        <begin position="159"/>
        <end position="203"/>
    </location>
</feature>
<dbReference type="Proteomes" id="UP000319578">
    <property type="component" value="Unassembled WGS sequence"/>
</dbReference>
<gene>
    <name evidence="5" type="ORF">ADS79_00085</name>
    <name evidence="4" type="ORF">BRE01_56070</name>
</gene>
<organism evidence="5 6">
    <name type="scientific">Brevibacillus reuszeri</name>
    <dbReference type="NCBI Taxonomy" id="54915"/>
    <lineage>
        <taxon>Bacteria</taxon>
        <taxon>Bacillati</taxon>
        <taxon>Bacillota</taxon>
        <taxon>Bacilli</taxon>
        <taxon>Bacillales</taxon>
        <taxon>Paenibacillaceae</taxon>
        <taxon>Brevibacillus</taxon>
    </lineage>
</organism>
<dbReference type="PATRIC" id="fig|54915.3.peg.21"/>
<proteinExistence type="predicted"/>
<dbReference type="SUPFAM" id="SSF46689">
    <property type="entry name" value="Homeodomain-like"/>
    <property type="match status" value="1"/>
</dbReference>
<comment type="caution">
    <text evidence="5">The sequence shown here is derived from an EMBL/GenBank/DDBJ whole genome shotgun (WGS) entry which is preliminary data.</text>
</comment>
<dbReference type="InterPro" id="IPR018060">
    <property type="entry name" value="HTH_AraC"/>
</dbReference>
<dbReference type="OrthoDB" id="323290at2"/>